<dbReference type="AlphaFoldDB" id="A0AAV5AYP2"/>
<protein>
    <submittedName>
        <fullName evidence="6">Cytochrome c</fullName>
    </submittedName>
</protein>
<dbReference type="SUPFAM" id="SSF46626">
    <property type="entry name" value="Cytochrome c"/>
    <property type="match status" value="1"/>
</dbReference>
<dbReference type="Proteomes" id="UP001207736">
    <property type="component" value="Unassembled WGS sequence"/>
</dbReference>
<reference evidence="6 9" key="1">
    <citation type="submission" date="2021-11" db="EMBL/GenBank/DDBJ databases">
        <title>Draft genome sequence of Capnocytophaga sp. strain KC07075 isolated from cat oral cavity.</title>
        <authorList>
            <person name="Suzuki M."/>
            <person name="Imaoka K."/>
            <person name="Kimura M."/>
            <person name="Morikawa S."/>
            <person name="Maeda K."/>
        </authorList>
    </citation>
    <scope>NUCLEOTIDE SEQUENCE</scope>
    <source>
        <strain evidence="6">KC07075</strain>
        <strain evidence="7 9">KC07079</strain>
    </source>
</reference>
<evidence type="ECO:0000256" key="3">
    <source>
        <dbReference type="ARBA" id="ARBA00023004"/>
    </source>
</evidence>
<sequence>MRNIIKISFLFASGFLLTSCFNKEKPNYQFMASTDMYEPVGYETYYPAPQEVFPNGMEAQLPADKTIRRGWMPYLYENTNDGYEQAKENFHNPLKADSLAMKENLQIGAGLYNIYCMICHGSDGDGQGNLAKREKILGIPSFKDRQITQGSIYHVMYYGRNTMGSYASQITEQERWQVALYVEQLREKLINNSKKN</sequence>
<dbReference type="PROSITE" id="PS51257">
    <property type="entry name" value="PROKAR_LIPOPROTEIN"/>
    <property type="match status" value="1"/>
</dbReference>
<name>A0AAV5AYP2_9FLAO</name>
<dbReference type="GO" id="GO:0009055">
    <property type="term" value="F:electron transfer activity"/>
    <property type="evidence" value="ECO:0007669"/>
    <property type="project" value="InterPro"/>
</dbReference>
<evidence type="ECO:0000313" key="9">
    <source>
        <dbReference type="Proteomes" id="UP001208692"/>
    </source>
</evidence>
<dbReference type="PANTHER" id="PTHR40394">
    <property type="entry name" value="LIPOPROTEIN-RELATED"/>
    <property type="match status" value="1"/>
</dbReference>
<feature type="domain" description="Cytochrome c" evidence="5">
    <location>
        <begin position="103"/>
        <end position="186"/>
    </location>
</feature>
<dbReference type="GO" id="GO:0020037">
    <property type="term" value="F:heme binding"/>
    <property type="evidence" value="ECO:0007669"/>
    <property type="project" value="InterPro"/>
</dbReference>
<evidence type="ECO:0000256" key="2">
    <source>
        <dbReference type="ARBA" id="ARBA00022723"/>
    </source>
</evidence>
<organism evidence="6 8">
    <name type="scientific">Capnocytophaga catalasegens</name>
    <dbReference type="NCBI Taxonomy" id="1004260"/>
    <lineage>
        <taxon>Bacteria</taxon>
        <taxon>Pseudomonadati</taxon>
        <taxon>Bacteroidota</taxon>
        <taxon>Flavobacteriia</taxon>
        <taxon>Flavobacteriales</taxon>
        <taxon>Flavobacteriaceae</taxon>
        <taxon>Capnocytophaga</taxon>
    </lineage>
</organism>
<dbReference type="InterPro" id="IPR009056">
    <property type="entry name" value="Cyt_c-like_dom"/>
</dbReference>
<dbReference type="Gene3D" id="1.10.760.10">
    <property type="entry name" value="Cytochrome c-like domain"/>
    <property type="match status" value="1"/>
</dbReference>
<accession>A0AAV5AYP2</accession>
<evidence type="ECO:0000313" key="6">
    <source>
        <dbReference type="EMBL" id="GJM50556.1"/>
    </source>
</evidence>
<keyword evidence="9" id="KW-1185">Reference proteome</keyword>
<dbReference type="InterPro" id="IPR036909">
    <property type="entry name" value="Cyt_c-like_dom_sf"/>
</dbReference>
<dbReference type="EMBL" id="BQKA01000030">
    <property type="protein sequence ID" value="GJM50556.1"/>
    <property type="molecule type" value="Genomic_DNA"/>
</dbReference>
<dbReference type="EMBL" id="BQKB01000042">
    <property type="protein sequence ID" value="GJM53613.1"/>
    <property type="molecule type" value="Genomic_DNA"/>
</dbReference>
<keyword evidence="3 4" id="KW-0408">Iron</keyword>
<evidence type="ECO:0000313" key="8">
    <source>
        <dbReference type="Proteomes" id="UP001207736"/>
    </source>
</evidence>
<evidence type="ECO:0000259" key="5">
    <source>
        <dbReference type="PROSITE" id="PS51007"/>
    </source>
</evidence>
<keyword evidence="1 4" id="KW-0349">Heme</keyword>
<keyword evidence="2 4" id="KW-0479">Metal-binding</keyword>
<evidence type="ECO:0000256" key="1">
    <source>
        <dbReference type="ARBA" id="ARBA00022617"/>
    </source>
</evidence>
<dbReference type="GO" id="GO:0046872">
    <property type="term" value="F:metal ion binding"/>
    <property type="evidence" value="ECO:0007669"/>
    <property type="project" value="UniProtKB-KW"/>
</dbReference>
<dbReference type="Pfam" id="PF13442">
    <property type="entry name" value="Cytochrome_CBB3"/>
    <property type="match status" value="1"/>
</dbReference>
<dbReference type="RefSeq" id="WP_264845665.1">
    <property type="nucleotide sequence ID" value="NZ_BPMA01000014.1"/>
</dbReference>
<gene>
    <name evidence="6" type="primary">actE</name>
    <name evidence="6" type="ORF">RCZ15_15290</name>
    <name evidence="7" type="ORF">RCZ16_19290</name>
</gene>
<evidence type="ECO:0000256" key="4">
    <source>
        <dbReference type="PROSITE-ProRule" id="PRU00433"/>
    </source>
</evidence>
<evidence type="ECO:0000313" key="7">
    <source>
        <dbReference type="EMBL" id="GJM53613.1"/>
    </source>
</evidence>
<comment type="caution">
    <text evidence="6">The sequence shown here is derived from an EMBL/GenBank/DDBJ whole genome shotgun (WGS) entry which is preliminary data.</text>
</comment>
<dbReference type="PROSITE" id="PS51007">
    <property type="entry name" value="CYTC"/>
    <property type="match status" value="1"/>
</dbReference>
<dbReference type="PANTHER" id="PTHR40394:SF2">
    <property type="entry name" value="QUINOL:CYTOCHROME C OXIDOREDUCTASE MEMBRANE PROTEIN"/>
    <property type="match status" value="1"/>
</dbReference>
<proteinExistence type="predicted"/>
<dbReference type="Proteomes" id="UP001208692">
    <property type="component" value="Unassembled WGS sequence"/>
</dbReference>